<gene>
    <name evidence="3" type="ORF">UFOVP1175_8</name>
</gene>
<proteinExistence type="predicted"/>
<dbReference type="Pfam" id="PF05257">
    <property type="entry name" value="CHAP"/>
    <property type="match status" value="1"/>
</dbReference>
<organism evidence="3">
    <name type="scientific">uncultured Caudovirales phage</name>
    <dbReference type="NCBI Taxonomy" id="2100421"/>
    <lineage>
        <taxon>Viruses</taxon>
        <taxon>Duplodnaviria</taxon>
        <taxon>Heunggongvirae</taxon>
        <taxon>Uroviricota</taxon>
        <taxon>Caudoviricetes</taxon>
        <taxon>Peduoviridae</taxon>
        <taxon>Maltschvirus</taxon>
        <taxon>Maltschvirus maltsch</taxon>
    </lineage>
</organism>
<keyword evidence="1" id="KW-0929">Antimicrobial</keyword>
<evidence type="ECO:0000259" key="2">
    <source>
        <dbReference type="Pfam" id="PF05257"/>
    </source>
</evidence>
<dbReference type="InterPro" id="IPR007921">
    <property type="entry name" value="CHAP_dom"/>
</dbReference>
<sequence>MGFNSPQLTALMIESGWKKGHAWCAYFVHAMLNECGIVNTITGWSPTAYNRKDVIFDGGKFLKSFNDGDVLVMTLAYSSLKGRYKSIGHTGIVDKIGKYSVRTIEGNTNEQGMRDSRTRDGVYYKIRPLSKSIHITRWKKQG</sequence>
<accession>A0A6J5QWX9</accession>
<evidence type="ECO:0000256" key="1">
    <source>
        <dbReference type="ARBA" id="ARBA00022529"/>
    </source>
</evidence>
<feature type="domain" description="Peptidase C51" evidence="2">
    <location>
        <begin position="18"/>
        <end position="107"/>
    </location>
</feature>
<protein>
    <submittedName>
        <fullName evidence="3">CHAP domain containing protein</fullName>
    </submittedName>
</protein>
<reference evidence="3" key="1">
    <citation type="submission" date="2020-05" db="EMBL/GenBank/DDBJ databases">
        <authorList>
            <person name="Chiriac C."/>
            <person name="Salcher M."/>
            <person name="Ghai R."/>
            <person name="Kavagutti S V."/>
        </authorList>
    </citation>
    <scope>NUCLEOTIDE SEQUENCE</scope>
</reference>
<dbReference type="EMBL" id="LR797129">
    <property type="protein sequence ID" value="CAB4188282.1"/>
    <property type="molecule type" value="Genomic_DNA"/>
</dbReference>
<name>A0A6J5QWX9_9CAUD</name>
<evidence type="ECO:0000313" key="3">
    <source>
        <dbReference type="EMBL" id="CAB4188282.1"/>
    </source>
</evidence>